<dbReference type="InterPro" id="IPR006108">
    <property type="entry name" value="3HC_DH_C"/>
</dbReference>
<dbReference type="Proteomes" id="UP000308768">
    <property type="component" value="Unassembled WGS sequence"/>
</dbReference>
<dbReference type="InterPro" id="IPR013328">
    <property type="entry name" value="6PGD_dom2"/>
</dbReference>
<dbReference type="PANTHER" id="PTHR48075:SF1">
    <property type="entry name" value="LAMBDA-CRYSTALLIN HOMOLOG"/>
    <property type="match status" value="1"/>
</dbReference>
<dbReference type="SUPFAM" id="SSF51735">
    <property type="entry name" value="NAD(P)-binding Rossmann-fold domains"/>
    <property type="match status" value="1"/>
</dbReference>
<proteinExistence type="inferred from homology"/>
<comment type="similarity">
    <text evidence="1">Belongs to the 3-hydroxyacyl-CoA dehydrogenase family.</text>
</comment>
<dbReference type="GO" id="GO:0050104">
    <property type="term" value="F:L-gulonate 3-dehydrogenase activity"/>
    <property type="evidence" value="ECO:0007669"/>
    <property type="project" value="TreeGrafter"/>
</dbReference>
<dbReference type="Pfam" id="PF02737">
    <property type="entry name" value="3HCDH_N"/>
    <property type="match status" value="1"/>
</dbReference>
<evidence type="ECO:0000313" key="7">
    <source>
        <dbReference type="Proteomes" id="UP000308768"/>
    </source>
</evidence>
<feature type="compositionally biased region" description="Pro residues" evidence="3">
    <location>
        <begin position="98"/>
        <end position="108"/>
    </location>
</feature>
<dbReference type="InterPro" id="IPR006180">
    <property type="entry name" value="3-OHacyl-CoA_DH_CS"/>
</dbReference>
<dbReference type="InterPro" id="IPR036291">
    <property type="entry name" value="NAD(P)-bd_dom_sf"/>
</dbReference>
<accession>A0A4U0WFJ7</accession>
<dbReference type="GO" id="GO:0006631">
    <property type="term" value="P:fatty acid metabolic process"/>
    <property type="evidence" value="ECO:0007669"/>
    <property type="project" value="InterPro"/>
</dbReference>
<evidence type="ECO:0000256" key="1">
    <source>
        <dbReference type="ARBA" id="ARBA00009463"/>
    </source>
</evidence>
<dbReference type="InterPro" id="IPR006176">
    <property type="entry name" value="3-OHacyl-CoA_DH_NAD-bd"/>
</dbReference>
<sequence length="508" mass="55412">MSYPMAVELPAEDVTPSSPRQRPQPRLLSSSYRQRVSGEEKFAVVASDEFPQVLDADSMSGRSGEYRRSSEAYGGDPRGSNGSINPPRMSADSYPQRTSPPPLPPKTPIPYSPSAQQRYGTISALPLANNLPYPDTDGPPPVVNMARKPEYGIQKEYQRKRSIAKSARKHQAQAQALLSAGIGQATSSGVTTAVQSVEDMNENTDSTPRITLVGAGTIGLSFAALHLQHLSDPSHLTIYDTRPDLSDYDLSTLPRYLPPSHASLAQRVHLASDLPSAVSSASIIQEQGPENVAFKTDIWASVERHAPRDTLFWSSTSGIPASAQSAQMQDPSRLLVVHPYNPPHVMPLLEIVPSPRTAPAAVERTLAFWRERGRTPVVIKKECTGFVANRLAFALLREGVHLVAEGVVTVEEVDRIVETSMGPRWAVAGPFRSYHAGGGKGGLEAFFANIGGTVQGCWEDSGRENVGDGWEEEVFRQTREAYGEVDVAMRDRITKRVLEVIAEEKNRK</sequence>
<evidence type="ECO:0000256" key="3">
    <source>
        <dbReference type="SAM" id="MobiDB-lite"/>
    </source>
</evidence>
<evidence type="ECO:0000256" key="2">
    <source>
        <dbReference type="ARBA" id="ARBA00023002"/>
    </source>
</evidence>
<protein>
    <recommendedName>
        <fullName evidence="8">3-hydroxyacyl-CoA dehydrogenase NAD binding domain-containing protein</fullName>
    </recommendedName>
</protein>
<dbReference type="OrthoDB" id="2021159at2759"/>
<evidence type="ECO:0008006" key="8">
    <source>
        <dbReference type="Google" id="ProtNLM"/>
    </source>
</evidence>
<organism evidence="6 7">
    <name type="scientific">Cryomyces minteri</name>
    <dbReference type="NCBI Taxonomy" id="331657"/>
    <lineage>
        <taxon>Eukaryota</taxon>
        <taxon>Fungi</taxon>
        <taxon>Dikarya</taxon>
        <taxon>Ascomycota</taxon>
        <taxon>Pezizomycotina</taxon>
        <taxon>Dothideomycetes</taxon>
        <taxon>Dothideomycetes incertae sedis</taxon>
        <taxon>Cryomyces</taxon>
    </lineage>
</organism>
<feature type="domain" description="3-hydroxyacyl-CoA dehydrogenase C-terminal" evidence="4">
    <location>
        <begin position="385"/>
        <end position="451"/>
    </location>
</feature>
<feature type="compositionally biased region" description="Low complexity" evidence="3">
    <location>
        <begin position="16"/>
        <end position="31"/>
    </location>
</feature>
<dbReference type="EMBL" id="NAJN01001708">
    <property type="protein sequence ID" value="TKA61604.1"/>
    <property type="molecule type" value="Genomic_DNA"/>
</dbReference>
<dbReference type="PROSITE" id="PS00067">
    <property type="entry name" value="3HCDH"/>
    <property type="match status" value="1"/>
</dbReference>
<evidence type="ECO:0000259" key="4">
    <source>
        <dbReference type="Pfam" id="PF00725"/>
    </source>
</evidence>
<feature type="domain" description="3-hydroxyacyl-CoA dehydrogenase NAD binding" evidence="5">
    <location>
        <begin position="210"/>
        <end position="381"/>
    </location>
</feature>
<evidence type="ECO:0000259" key="5">
    <source>
        <dbReference type="Pfam" id="PF02737"/>
    </source>
</evidence>
<dbReference type="SUPFAM" id="SSF48179">
    <property type="entry name" value="6-phosphogluconate dehydrogenase C-terminal domain-like"/>
    <property type="match status" value="1"/>
</dbReference>
<dbReference type="STRING" id="331657.A0A4U0WFJ7"/>
<comment type="caution">
    <text evidence="6">The sequence shown here is derived from an EMBL/GenBank/DDBJ whole genome shotgun (WGS) entry which is preliminary data.</text>
</comment>
<dbReference type="Pfam" id="PF00725">
    <property type="entry name" value="3HCDH"/>
    <property type="match status" value="1"/>
</dbReference>
<dbReference type="Gene3D" id="1.10.1040.10">
    <property type="entry name" value="N-(1-d-carboxylethyl)-l-norvaline Dehydrogenase, domain 2"/>
    <property type="match status" value="1"/>
</dbReference>
<dbReference type="PANTHER" id="PTHR48075">
    <property type="entry name" value="3-HYDROXYACYL-COA DEHYDROGENASE FAMILY PROTEIN"/>
    <property type="match status" value="1"/>
</dbReference>
<keyword evidence="7" id="KW-1185">Reference proteome</keyword>
<dbReference type="AlphaFoldDB" id="A0A4U0WFJ7"/>
<dbReference type="GO" id="GO:0070403">
    <property type="term" value="F:NAD+ binding"/>
    <property type="evidence" value="ECO:0007669"/>
    <property type="project" value="InterPro"/>
</dbReference>
<dbReference type="Gene3D" id="3.40.50.720">
    <property type="entry name" value="NAD(P)-binding Rossmann-like Domain"/>
    <property type="match status" value="1"/>
</dbReference>
<keyword evidence="2" id="KW-0560">Oxidoreductase</keyword>
<evidence type="ECO:0000313" key="6">
    <source>
        <dbReference type="EMBL" id="TKA61604.1"/>
    </source>
</evidence>
<feature type="region of interest" description="Disordered" evidence="3">
    <location>
        <begin position="1"/>
        <end position="108"/>
    </location>
</feature>
<reference evidence="6 7" key="1">
    <citation type="submission" date="2017-03" db="EMBL/GenBank/DDBJ databases">
        <title>Genomes of endolithic fungi from Antarctica.</title>
        <authorList>
            <person name="Coleine C."/>
            <person name="Masonjones S."/>
            <person name="Stajich J.E."/>
        </authorList>
    </citation>
    <scope>NUCLEOTIDE SEQUENCE [LARGE SCALE GENOMIC DNA]</scope>
    <source>
        <strain evidence="6 7">CCFEE 5187</strain>
    </source>
</reference>
<dbReference type="InterPro" id="IPR008927">
    <property type="entry name" value="6-PGluconate_DH-like_C_sf"/>
</dbReference>
<name>A0A4U0WFJ7_9PEZI</name>
<gene>
    <name evidence="6" type="ORF">B0A49_10985</name>
</gene>